<keyword evidence="3" id="KW-1185">Reference proteome</keyword>
<dbReference type="EMBL" id="JBHSBC010000001">
    <property type="protein sequence ID" value="MFC3979049.1"/>
    <property type="molecule type" value="Genomic_DNA"/>
</dbReference>
<reference evidence="3" key="1">
    <citation type="journal article" date="2019" name="Int. J. Syst. Evol. Microbiol.">
        <title>The Global Catalogue of Microorganisms (GCM) 10K type strain sequencing project: providing services to taxonomists for standard genome sequencing and annotation.</title>
        <authorList>
            <consortium name="The Broad Institute Genomics Platform"/>
            <consortium name="The Broad Institute Genome Sequencing Center for Infectious Disease"/>
            <person name="Wu L."/>
            <person name="Ma J."/>
        </authorList>
    </citation>
    <scope>NUCLEOTIDE SEQUENCE [LARGE SCALE GENOMIC DNA]</scope>
    <source>
        <strain evidence="3">TBRC 7912</strain>
    </source>
</reference>
<evidence type="ECO:0000313" key="2">
    <source>
        <dbReference type="EMBL" id="MFC3979049.1"/>
    </source>
</evidence>
<dbReference type="Proteomes" id="UP001595698">
    <property type="component" value="Unassembled WGS sequence"/>
</dbReference>
<dbReference type="Pfam" id="PF21806">
    <property type="entry name" value="DUF6879"/>
    <property type="match status" value="1"/>
</dbReference>
<dbReference type="InterPro" id="IPR049244">
    <property type="entry name" value="DUF6879"/>
</dbReference>
<comment type="caution">
    <text evidence="2">The sequence shown here is derived from an EMBL/GenBank/DDBJ whole genome shotgun (WGS) entry which is preliminary data.</text>
</comment>
<evidence type="ECO:0000313" key="3">
    <source>
        <dbReference type="Proteomes" id="UP001595698"/>
    </source>
</evidence>
<feature type="domain" description="DUF6879" evidence="1">
    <location>
        <begin position="35"/>
        <end position="194"/>
    </location>
</feature>
<name>A0ABV8ERS2_9ACTN</name>
<dbReference type="RefSeq" id="WP_362780529.1">
    <property type="nucleotide sequence ID" value="NZ_JBHSBC010000001.1"/>
</dbReference>
<accession>A0ABV8ERS2</accession>
<protein>
    <submittedName>
        <fullName evidence="2">DUF6879 family protein</fullName>
    </submittedName>
</protein>
<sequence length="211" mass="24700">MSDLRAPHLIPAQGERLVREAYRRDFRQREAVLRNRDSWKLERRQHFEEQAVPSYDAFRRGDWDESMRLLEERTDSLLAMTREDELRNSFFHRVRVVETPLTPYMRWELRSLRMRAECGERIRVVGAEAVAAFERGGPLPEVVVLGGRTLYRVLYTEGGVPDGAFRYTTPHLVRGWEDYIRGLYETGEDVRSYVDRELTSLSSSTVGSKTE</sequence>
<gene>
    <name evidence="2" type="ORF">ACFOYY_02885</name>
</gene>
<evidence type="ECO:0000259" key="1">
    <source>
        <dbReference type="Pfam" id="PF21806"/>
    </source>
</evidence>
<proteinExistence type="predicted"/>
<organism evidence="2 3">
    <name type="scientific">Streptosporangium jomthongense</name>
    <dbReference type="NCBI Taxonomy" id="1193683"/>
    <lineage>
        <taxon>Bacteria</taxon>
        <taxon>Bacillati</taxon>
        <taxon>Actinomycetota</taxon>
        <taxon>Actinomycetes</taxon>
        <taxon>Streptosporangiales</taxon>
        <taxon>Streptosporangiaceae</taxon>
        <taxon>Streptosporangium</taxon>
    </lineage>
</organism>